<keyword evidence="4 8" id="KW-0812">Transmembrane</keyword>
<feature type="domain" description="CSC1/OSCA1-like 7TM region" evidence="10">
    <location>
        <begin position="566"/>
        <end position="840"/>
    </location>
</feature>
<evidence type="ECO:0000256" key="3">
    <source>
        <dbReference type="ARBA" id="ARBA00022448"/>
    </source>
</evidence>
<evidence type="ECO:0000256" key="1">
    <source>
        <dbReference type="ARBA" id="ARBA00004141"/>
    </source>
</evidence>
<feature type="transmembrane region" description="Helical" evidence="8">
    <location>
        <begin position="768"/>
        <end position="797"/>
    </location>
</feature>
<keyword evidence="6 8" id="KW-0472">Membrane</keyword>
<keyword evidence="5 8" id="KW-1133">Transmembrane helix</keyword>
<evidence type="ECO:0000313" key="13">
    <source>
        <dbReference type="Proteomes" id="UP000291116"/>
    </source>
</evidence>
<protein>
    <recommendedName>
        <fullName evidence="14">CSC1/OSCA1-like 7TM region domain-containing protein</fullName>
    </recommendedName>
</protein>
<dbReference type="PANTHER" id="PTHR13018">
    <property type="entry name" value="PROBABLE MEMBRANE PROTEIN DUF221-RELATED"/>
    <property type="match status" value="1"/>
</dbReference>
<comment type="subcellular location">
    <subcellularLocation>
        <location evidence="1">Membrane</location>
        <topology evidence="1">Multi-pass membrane protein</topology>
    </subcellularLocation>
</comment>
<dbReference type="AlphaFoldDB" id="A0A448ZDN1"/>
<keyword evidence="9" id="KW-0732">Signal</keyword>
<gene>
    <name evidence="12" type="ORF">PSNMU_V1.4_AUG-EV-PASAV3_0070210</name>
</gene>
<feature type="region of interest" description="Disordered" evidence="7">
    <location>
        <begin position="363"/>
        <end position="390"/>
    </location>
</feature>
<name>A0A448ZDN1_9STRA</name>
<comment type="similarity">
    <text evidence="2">Belongs to the CSC1 (TC 1.A.17) family.</text>
</comment>
<dbReference type="GO" id="GO:0005886">
    <property type="term" value="C:plasma membrane"/>
    <property type="evidence" value="ECO:0007669"/>
    <property type="project" value="TreeGrafter"/>
</dbReference>
<keyword evidence="3" id="KW-0813">Transport</keyword>
<dbReference type="Pfam" id="PF02714">
    <property type="entry name" value="RSN1_7TM"/>
    <property type="match status" value="1"/>
</dbReference>
<evidence type="ECO:0000256" key="9">
    <source>
        <dbReference type="SAM" id="SignalP"/>
    </source>
</evidence>
<feature type="transmembrane region" description="Helical" evidence="8">
    <location>
        <begin position="134"/>
        <end position="153"/>
    </location>
</feature>
<evidence type="ECO:0000256" key="2">
    <source>
        <dbReference type="ARBA" id="ARBA00007779"/>
    </source>
</evidence>
<sequence>MLYGNFFLVCLFLFCLLRKAYPKAYNLRSGWISQDVIEPNPRAQNPDAMGRFSWLWKVWFVADTELSDDCGMDALCLSRVLEWGARLTLFGSLVGCILLMPVYATADGDYSMKGGVEELNTSNVPDGAEGRGRFLATVLAAYLIFGYTMYSILHEFEWFYTFRYEFLSRPIPRNYTVYVRNLSEEYWTSKALEEYFSNFEVIRSGYHRYDDFSLGTEGTALYPGYSKTTQQYLSKNAMKARVALKIPKLSKMVAKRVCVLQKLEHAINVEDILNKVPKTIDAASGLEITVVDYLFGELKELNKEITTMIETIDRRSKLDNPLDDYHAEDYQNPVLVEGSDHGDYDFEYGNNTCTYHNGVIDMRRNGPKRRKPPDAFFDSKSVEHSTSLQGKPASVVAAEFMTVPHTIEDTDHLFQEDITVAENNADLTMDSLEDYNLNRNMNDSENESNRNGYATKSPLMIIDQVGKVANAGISHVGKAANLGIQVIGTQMERAAALVSNRNDDGAPTTAAFVTFSSLMACQAAKQMMHSRDVFGMEVIEAPGCDDILWKNVGKEHKELQMGLLLSILLTSTLCLFWTIVITFISTLSSVEGLTGLIPELEELLQTHAWLYTLLAQISPLMIVLANSLLRVILEALSGLEGHVSNALIQASLFSKLSAFMIIQTFFVNAISGSLIAELSAIVQNPSAIIELLANSLPNRSSFFIQIMLVQTSVDLSMELLRISPVGVAFVRSLVGPKLTEDERRTTWMGLRPFADPMEFQHASVLSGIVFYFVVFFVYATLAPITSIFTFVCFVFMGASYRHQFIFIYPTLPDSGGKLWIQFMQIVPTSLIIGELTIVGFLALKTAPLASSLMIPLLLVTILFNIYIRQMHFAVTNFLPGCVCAEVDRKNKMDGQMHMKFLSMNQYKQPELRDKELYPKNASFERQLQHGILCYEDPETDDRELVPR</sequence>
<dbReference type="Pfam" id="PF13967">
    <property type="entry name" value="RSN1_TM"/>
    <property type="match status" value="1"/>
</dbReference>
<organism evidence="12 13">
    <name type="scientific">Pseudo-nitzschia multistriata</name>
    <dbReference type="NCBI Taxonomy" id="183589"/>
    <lineage>
        <taxon>Eukaryota</taxon>
        <taxon>Sar</taxon>
        <taxon>Stramenopiles</taxon>
        <taxon>Ochrophyta</taxon>
        <taxon>Bacillariophyta</taxon>
        <taxon>Bacillariophyceae</taxon>
        <taxon>Bacillariophycidae</taxon>
        <taxon>Bacillariales</taxon>
        <taxon>Bacillariaceae</taxon>
        <taxon>Pseudo-nitzschia</taxon>
    </lineage>
</organism>
<keyword evidence="13" id="KW-1185">Reference proteome</keyword>
<evidence type="ECO:0000256" key="6">
    <source>
        <dbReference type="ARBA" id="ARBA00023136"/>
    </source>
</evidence>
<feature type="domain" description="CSC1/OSCA1-like N-terminal transmembrane" evidence="11">
    <location>
        <begin position="4"/>
        <end position="155"/>
    </location>
</feature>
<evidence type="ECO:0000256" key="8">
    <source>
        <dbReference type="SAM" id="Phobius"/>
    </source>
</evidence>
<accession>A0A448ZDN1</accession>
<dbReference type="OrthoDB" id="1689567at2759"/>
<dbReference type="GO" id="GO:0005227">
    <property type="term" value="F:calcium-activated cation channel activity"/>
    <property type="evidence" value="ECO:0007669"/>
    <property type="project" value="InterPro"/>
</dbReference>
<dbReference type="Proteomes" id="UP000291116">
    <property type="component" value="Unassembled WGS sequence"/>
</dbReference>
<feature type="transmembrane region" description="Helical" evidence="8">
    <location>
        <begin position="818"/>
        <end position="842"/>
    </location>
</feature>
<feature type="transmembrane region" description="Helical" evidence="8">
    <location>
        <begin position="848"/>
        <end position="867"/>
    </location>
</feature>
<evidence type="ECO:0000256" key="4">
    <source>
        <dbReference type="ARBA" id="ARBA00022692"/>
    </source>
</evidence>
<reference evidence="12 13" key="1">
    <citation type="submission" date="2019-01" db="EMBL/GenBank/DDBJ databases">
        <authorList>
            <person name="Ferrante I. M."/>
        </authorList>
    </citation>
    <scope>NUCLEOTIDE SEQUENCE [LARGE SCALE GENOMIC DNA]</scope>
    <source>
        <strain evidence="12 13">B856</strain>
    </source>
</reference>
<evidence type="ECO:0000259" key="10">
    <source>
        <dbReference type="Pfam" id="PF02714"/>
    </source>
</evidence>
<evidence type="ECO:0000256" key="5">
    <source>
        <dbReference type="ARBA" id="ARBA00022989"/>
    </source>
</evidence>
<dbReference type="InterPro" id="IPR045122">
    <property type="entry name" value="Csc1-like"/>
</dbReference>
<evidence type="ECO:0000256" key="7">
    <source>
        <dbReference type="SAM" id="MobiDB-lite"/>
    </source>
</evidence>
<proteinExistence type="inferred from homology"/>
<evidence type="ECO:0008006" key="14">
    <source>
        <dbReference type="Google" id="ProtNLM"/>
    </source>
</evidence>
<feature type="signal peptide" evidence="9">
    <location>
        <begin position="1"/>
        <end position="22"/>
    </location>
</feature>
<dbReference type="PANTHER" id="PTHR13018:SF5">
    <property type="entry name" value="RE44586P"/>
    <property type="match status" value="1"/>
</dbReference>
<feature type="transmembrane region" description="Helical" evidence="8">
    <location>
        <begin position="608"/>
        <end position="629"/>
    </location>
</feature>
<dbReference type="InterPro" id="IPR032880">
    <property type="entry name" value="CSC1/OSCA1-like_N"/>
</dbReference>
<evidence type="ECO:0000259" key="11">
    <source>
        <dbReference type="Pfam" id="PF13967"/>
    </source>
</evidence>
<feature type="transmembrane region" description="Helical" evidence="8">
    <location>
        <begin position="563"/>
        <end position="588"/>
    </location>
</feature>
<feature type="chain" id="PRO_5019475105" description="CSC1/OSCA1-like 7TM region domain-containing protein" evidence="9">
    <location>
        <begin position="23"/>
        <end position="947"/>
    </location>
</feature>
<evidence type="ECO:0000313" key="12">
    <source>
        <dbReference type="EMBL" id="VEU40142.1"/>
    </source>
</evidence>
<dbReference type="EMBL" id="CAACVS010000258">
    <property type="protein sequence ID" value="VEU40142.1"/>
    <property type="molecule type" value="Genomic_DNA"/>
</dbReference>
<dbReference type="InterPro" id="IPR003864">
    <property type="entry name" value="CSC1/OSCA1-like_7TM"/>
</dbReference>